<sequence>MKFLENVDKEKEILPDECLRHCWLLKNRERAALAGAASRAISPALLPCEQQKPLAVEKLRSYEFSLIARSMTLCTFICPISSTSFHSF</sequence>
<protein>
    <submittedName>
        <fullName evidence="2">Uncharacterized protein</fullName>
    </submittedName>
</protein>
<dbReference type="Proteomes" id="UP000887563">
    <property type="component" value="Unplaced"/>
</dbReference>
<accession>A0A914LNQ0</accession>
<proteinExistence type="predicted"/>
<keyword evidence="1" id="KW-1185">Reference proteome</keyword>
<name>A0A914LNQ0_MELIC</name>
<evidence type="ECO:0000313" key="2">
    <source>
        <dbReference type="WBParaSite" id="Minc3s00698g16245"/>
    </source>
</evidence>
<dbReference type="WBParaSite" id="Minc3s00698g16245">
    <property type="protein sequence ID" value="Minc3s00698g16245"/>
    <property type="gene ID" value="Minc3s00698g16245"/>
</dbReference>
<reference evidence="2" key="1">
    <citation type="submission" date="2022-11" db="UniProtKB">
        <authorList>
            <consortium name="WormBaseParasite"/>
        </authorList>
    </citation>
    <scope>IDENTIFICATION</scope>
</reference>
<evidence type="ECO:0000313" key="1">
    <source>
        <dbReference type="Proteomes" id="UP000887563"/>
    </source>
</evidence>
<dbReference type="AlphaFoldDB" id="A0A914LNQ0"/>
<organism evidence="1 2">
    <name type="scientific">Meloidogyne incognita</name>
    <name type="common">Southern root-knot nematode worm</name>
    <name type="synonym">Oxyuris incognita</name>
    <dbReference type="NCBI Taxonomy" id="6306"/>
    <lineage>
        <taxon>Eukaryota</taxon>
        <taxon>Metazoa</taxon>
        <taxon>Ecdysozoa</taxon>
        <taxon>Nematoda</taxon>
        <taxon>Chromadorea</taxon>
        <taxon>Rhabditida</taxon>
        <taxon>Tylenchina</taxon>
        <taxon>Tylenchomorpha</taxon>
        <taxon>Tylenchoidea</taxon>
        <taxon>Meloidogynidae</taxon>
        <taxon>Meloidogyninae</taxon>
        <taxon>Meloidogyne</taxon>
        <taxon>Meloidogyne incognita group</taxon>
    </lineage>
</organism>